<protein>
    <recommendedName>
        <fullName evidence="3">Hypervirulence associated protein TUDOR domain-containing protein</fullName>
    </recommendedName>
</protein>
<reference evidence="1 2" key="1">
    <citation type="submission" date="2023-07" db="EMBL/GenBank/DDBJ databases">
        <title>Genomic Encyclopedia of Type Strains, Phase IV (KMG-IV): sequencing the most valuable type-strain genomes for metagenomic binning, comparative biology and taxonomic classification.</title>
        <authorList>
            <person name="Goeker M."/>
        </authorList>
    </citation>
    <scope>NUCLEOTIDE SEQUENCE [LARGE SCALE GENOMIC DNA]</scope>
    <source>
        <strain evidence="1 2">DSM 2457</strain>
    </source>
</reference>
<accession>A0ABU0BA29</accession>
<evidence type="ECO:0008006" key="3">
    <source>
        <dbReference type="Google" id="ProtNLM"/>
    </source>
</evidence>
<name>A0ABU0BA29_9HYPH</name>
<gene>
    <name evidence="1" type="ORF">J2S75_000385</name>
</gene>
<dbReference type="Proteomes" id="UP001224682">
    <property type="component" value="Unassembled WGS sequence"/>
</dbReference>
<sequence>MTTTVVVKANHGWPVDVTRKDPKTGEPLSGAERVEANTERTFHIHSGMDLHVHEVQDYAKAPVAG</sequence>
<keyword evidence="2" id="KW-1185">Reference proteome</keyword>
<comment type="caution">
    <text evidence="1">The sequence shown here is derived from an EMBL/GenBank/DDBJ whole genome shotgun (WGS) entry which is preliminary data.</text>
</comment>
<evidence type="ECO:0000313" key="2">
    <source>
        <dbReference type="Proteomes" id="UP001224682"/>
    </source>
</evidence>
<organism evidence="1 2">
    <name type="scientific">Ancylobacter polymorphus</name>
    <dbReference type="NCBI Taxonomy" id="223390"/>
    <lineage>
        <taxon>Bacteria</taxon>
        <taxon>Pseudomonadati</taxon>
        <taxon>Pseudomonadota</taxon>
        <taxon>Alphaproteobacteria</taxon>
        <taxon>Hyphomicrobiales</taxon>
        <taxon>Xanthobacteraceae</taxon>
        <taxon>Ancylobacter</taxon>
    </lineage>
</organism>
<dbReference type="RefSeq" id="WP_307017673.1">
    <property type="nucleotide sequence ID" value="NZ_JAUSUI010000001.1"/>
</dbReference>
<proteinExistence type="predicted"/>
<evidence type="ECO:0000313" key="1">
    <source>
        <dbReference type="EMBL" id="MDQ0301374.1"/>
    </source>
</evidence>
<dbReference type="EMBL" id="JAUSUI010000001">
    <property type="protein sequence ID" value="MDQ0301374.1"/>
    <property type="molecule type" value="Genomic_DNA"/>
</dbReference>